<dbReference type="SUPFAM" id="SSF53448">
    <property type="entry name" value="Nucleotide-diphospho-sugar transferases"/>
    <property type="match status" value="1"/>
</dbReference>
<dbReference type="Gene3D" id="3.90.550.10">
    <property type="entry name" value="Spore Coat Polysaccharide Biosynthesis Protein SpsA, Chain A"/>
    <property type="match status" value="1"/>
</dbReference>
<evidence type="ECO:0000256" key="8">
    <source>
        <dbReference type="SAM" id="Phobius"/>
    </source>
</evidence>
<dbReference type="RefSeq" id="XP_018152545.1">
    <property type="nucleotide sequence ID" value="XM_018308128.1"/>
</dbReference>
<dbReference type="InterPro" id="IPR029044">
    <property type="entry name" value="Nucleotide-diphossugar_trans"/>
</dbReference>
<comment type="subcellular location">
    <subcellularLocation>
        <location evidence="1">Membrane</location>
    </subcellularLocation>
</comment>
<keyword evidence="5 8" id="KW-1133">Transmembrane helix</keyword>
<evidence type="ECO:0000256" key="7">
    <source>
        <dbReference type="ARBA" id="ARBA00023180"/>
    </source>
</evidence>
<accession>A0A1B7XW74</accession>
<evidence type="ECO:0000256" key="2">
    <source>
        <dbReference type="ARBA" id="ARBA00022676"/>
    </source>
</evidence>
<gene>
    <name evidence="9" type="ORF">CH63R_13154</name>
</gene>
<feature type="transmembrane region" description="Helical" evidence="8">
    <location>
        <begin position="332"/>
        <end position="354"/>
    </location>
</feature>
<keyword evidence="2" id="KW-0328">Glycosyltransferase</keyword>
<protein>
    <submittedName>
        <fullName evidence="9">Glycosyltransferase family 2</fullName>
    </submittedName>
</protein>
<proteinExistence type="predicted"/>
<evidence type="ECO:0000256" key="6">
    <source>
        <dbReference type="ARBA" id="ARBA00023136"/>
    </source>
</evidence>
<keyword evidence="10" id="KW-1185">Reference proteome</keyword>
<evidence type="ECO:0000256" key="3">
    <source>
        <dbReference type="ARBA" id="ARBA00022679"/>
    </source>
</evidence>
<dbReference type="VEuPathDB" id="FungiDB:CH63R_13154"/>
<dbReference type="AlphaFoldDB" id="A0A1B7XW74"/>
<dbReference type="GeneID" id="28872235"/>
<evidence type="ECO:0000313" key="9">
    <source>
        <dbReference type="EMBL" id="OBR04027.1"/>
    </source>
</evidence>
<dbReference type="Proteomes" id="UP000092177">
    <property type="component" value="Chromosome 9"/>
</dbReference>
<dbReference type="PANTHER" id="PTHR47844:SF1">
    <property type="entry name" value="EXOSTOSIN-LIKE 2"/>
    <property type="match status" value="1"/>
</dbReference>
<name>A0A1B7XW74_COLHI</name>
<sequence length="377" mass="42686">MWFLTRISALFYRPIENDYDTTATIVTPVYNEDPALFRLALESWVANKPERIIAVIDVTDTRCMAVAREYAGAGVEVMPIDVPGKRAALAAGVDAASTDLVALVDSDVIWEPDVLRKVKMPFADASIGGVGTRQHMYPTDGAAATVWERIADMYLDMRYAGEVPAATRWGRAVSCLSGRTAVYRTRLLQGLREPFLNETFMGTRCMSGDDKRYTCLVLRSGYATWVQLDAHVHSTFKPDFAGFVQQRVRWSRNSFRSDLRALWEGWVWRHPFLAVLLVLRSVAPLSTLAKLGALVFVDGPTRWKIAIAMLIWQHVQQALKMLPHMRRVPRDWLVLPLVVGVHYYVSCVKVYALFTLRQHKWLTRKVAVVDGEVQRVD</sequence>
<organism evidence="9 10">
    <name type="scientific">Colletotrichum higginsianum (strain IMI 349063)</name>
    <name type="common">Crucifer anthracnose fungus</name>
    <dbReference type="NCBI Taxonomy" id="759273"/>
    <lineage>
        <taxon>Eukaryota</taxon>
        <taxon>Fungi</taxon>
        <taxon>Dikarya</taxon>
        <taxon>Ascomycota</taxon>
        <taxon>Pezizomycotina</taxon>
        <taxon>Sordariomycetes</taxon>
        <taxon>Hypocreomycetidae</taxon>
        <taxon>Glomerellales</taxon>
        <taxon>Glomerellaceae</taxon>
        <taxon>Colletotrichum</taxon>
        <taxon>Colletotrichum destructivum species complex</taxon>
    </lineage>
</organism>
<dbReference type="EMBL" id="LTAN01000009">
    <property type="protein sequence ID" value="OBR04027.1"/>
    <property type="molecule type" value="Genomic_DNA"/>
</dbReference>
<reference evidence="10" key="1">
    <citation type="journal article" date="2017" name="BMC Genomics">
        <title>Gapless genome assembly of Colletotrichum higginsianum reveals chromosome structure and association of transposable elements with secondary metabolite gene clusters.</title>
        <authorList>
            <person name="Dallery J.-F."/>
            <person name="Lapalu N."/>
            <person name="Zampounis A."/>
            <person name="Pigne S."/>
            <person name="Luyten I."/>
            <person name="Amselem J."/>
            <person name="Wittenberg A.H.J."/>
            <person name="Zhou S."/>
            <person name="de Queiroz M.V."/>
            <person name="Robin G.P."/>
            <person name="Auger A."/>
            <person name="Hainaut M."/>
            <person name="Henrissat B."/>
            <person name="Kim K.-T."/>
            <person name="Lee Y.-H."/>
            <person name="Lespinet O."/>
            <person name="Schwartz D.C."/>
            <person name="Thon M.R."/>
            <person name="O'Connell R.J."/>
        </authorList>
    </citation>
    <scope>NUCLEOTIDE SEQUENCE [LARGE SCALE GENOMIC DNA]</scope>
    <source>
        <strain evidence="10">IMI 349063</strain>
    </source>
</reference>
<keyword evidence="6 8" id="KW-0472">Membrane</keyword>
<dbReference type="Pfam" id="PF13641">
    <property type="entry name" value="Glyco_tranf_2_3"/>
    <property type="match status" value="1"/>
</dbReference>
<dbReference type="KEGG" id="chig:CH63R_13154"/>
<evidence type="ECO:0000256" key="1">
    <source>
        <dbReference type="ARBA" id="ARBA00004370"/>
    </source>
</evidence>
<dbReference type="GO" id="GO:0016757">
    <property type="term" value="F:glycosyltransferase activity"/>
    <property type="evidence" value="ECO:0007669"/>
    <property type="project" value="UniProtKB-KW"/>
</dbReference>
<dbReference type="PANTHER" id="PTHR47844">
    <property type="entry name" value="SYNTHASE CPS1, PUTATIVE (AFU_ORTHOLOGUE AFUA_7G02500)-RELATED"/>
    <property type="match status" value="1"/>
</dbReference>
<keyword evidence="4 8" id="KW-0812">Transmembrane</keyword>
<comment type="caution">
    <text evidence="9">The sequence shown here is derived from an EMBL/GenBank/DDBJ whole genome shotgun (WGS) entry which is preliminary data.</text>
</comment>
<dbReference type="InterPro" id="IPR052427">
    <property type="entry name" value="Glycosyltrans_GT2/GT47"/>
</dbReference>
<keyword evidence="3 9" id="KW-0808">Transferase</keyword>
<keyword evidence="7" id="KW-0325">Glycoprotein</keyword>
<evidence type="ECO:0000256" key="5">
    <source>
        <dbReference type="ARBA" id="ARBA00022989"/>
    </source>
</evidence>
<evidence type="ECO:0000256" key="4">
    <source>
        <dbReference type="ARBA" id="ARBA00022692"/>
    </source>
</evidence>
<evidence type="ECO:0000313" key="10">
    <source>
        <dbReference type="Proteomes" id="UP000092177"/>
    </source>
</evidence>
<dbReference type="OrthoDB" id="2849215at2759"/>
<dbReference type="GO" id="GO:0016020">
    <property type="term" value="C:membrane"/>
    <property type="evidence" value="ECO:0007669"/>
    <property type="project" value="UniProtKB-SubCell"/>
</dbReference>